<sequence length="99" mass="10957">MLTRSKDGTFGAVWSNVCVVHRFLLAISIGAVSHLHPFPEKKKWHVNLTHMPVVNAVTNNLGAMMIAVLYGVPYVTLAIAWMDLGVIGIISYSYPGWFD</sequence>
<dbReference type="Proteomes" id="UP000663852">
    <property type="component" value="Unassembled WGS sequence"/>
</dbReference>
<evidence type="ECO:0000313" key="3">
    <source>
        <dbReference type="EMBL" id="CAF1628528.1"/>
    </source>
</evidence>
<evidence type="ECO:0000313" key="2">
    <source>
        <dbReference type="EMBL" id="CAF1332221.1"/>
    </source>
</evidence>
<protein>
    <submittedName>
        <fullName evidence="2">Uncharacterized protein</fullName>
    </submittedName>
</protein>
<evidence type="ECO:0000256" key="1">
    <source>
        <dbReference type="SAM" id="Phobius"/>
    </source>
</evidence>
<reference evidence="2" key="1">
    <citation type="submission" date="2021-02" db="EMBL/GenBank/DDBJ databases">
        <authorList>
            <person name="Nowell W R."/>
        </authorList>
    </citation>
    <scope>NUCLEOTIDE SEQUENCE</scope>
</reference>
<proteinExistence type="predicted"/>
<keyword evidence="1" id="KW-1133">Transmembrane helix</keyword>
<name>A0A815G0A4_ADIRI</name>
<feature type="transmembrane region" description="Helical" evidence="1">
    <location>
        <begin position="78"/>
        <end position="98"/>
    </location>
</feature>
<dbReference type="Proteomes" id="UP000663828">
    <property type="component" value="Unassembled WGS sequence"/>
</dbReference>
<organism evidence="2 5">
    <name type="scientific">Adineta ricciae</name>
    <name type="common">Rotifer</name>
    <dbReference type="NCBI Taxonomy" id="249248"/>
    <lineage>
        <taxon>Eukaryota</taxon>
        <taxon>Metazoa</taxon>
        <taxon>Spiralia</taxon>
        <taxon>Gnathifera</taxon>
        <taxon>Rotifera</taxon>
        <taxon>Eurotatoria</taxon>
        <taxon>Bdelloidea</taxon>
        <taxon>Adinetida</taxon>
        <taxon>Adinetidae</taxon>
        <taxon>Adineta</taxon>
    </lineage>
</organism>
<keyword evidence="1" id="KW-0812">Transmembrane</keyword>
<gene>
    <name evidence="2" type="ORF">EDS130_LOCUS32256</name>
    <name evidence="3" type="ORF">XAT740_LOCUS51246</name>
</gene>
<evidence type="ECO:0000313" key="4">
    <source>
        <dbReference type="Proteomes" id="UP000663828"/>
    </source>
</evidence>
<keyword evidence="1" id="KW-0472">Membrane</keyword>
<comment type="caution">
    <text evidence="2">The sequence shown here is derived from an EMBL/GenBank/DDBJ whole genome shotgun (WGS) entry which is preliminary data.</text>
</comment>
<accession>A0A815G0A4</accession>
<dbReference type="EMBL" id="CAJNOJ010000245">
    <property type="protein sequence ID" value="CAF1332221.1"/>
    <property type="molecule type" value="Genomic_DNA"/>
</dbReference>
<dbReference type="EMBL" id="CAJNOR010008095">
    <property type="protein sequence ID" value="CAF1628528.1"/>
    <property type="molecule type" value="Genomic_DNA"/>
</dbReference>
<keyword evidence="4" id="KW-1185">Reference proteome</keyword>
<dbReference type="AlphaFoldDB" id="A0A815G0A4"/>
<evidence type="ECO:0000313" key="5">
    <source>
        <dbReference type="Proteomes" id="UP000663852"/>
    </source>
</evidence>